<comment type="caution">
    <text evidence="2">The sequence shown here is derived from an EMBL/GenBank/DDBJ whole genome shotgun (WGS) entry which is preliminary data.</text>
</comment>
<dbReference type="InterPro" id="IPR021430">
    <property type="entry name" value="DUF3079"/>
</dbReference>
<dbReference type="Proteomes" id="UP000260665">
    <property type="component" value="Unassembled WGS sequence"/>
</dbReference>
<dbReference type="RefSeq" id="WP_117173783.1">
    <property type="nucleotide sequence ID" value="NZ_QFZK01000001.1"/>
</dbReference>
<evidence type="ECO:0000256" key="1">
    <source>
        <dbReference type="SAM" id="MobiDB-lite"/>
    </source>
</evidence>
<dbReference type="Pfam" id="PF11278">
    <property type="entry name" value="DUF3079"/>
    <property type="match status" value="1"/>
</dbReference>
<dbReference type="EMBL" id="QFZK01000001">
    <property type="protein sequence ID" value="RFO98820.1"/>
    <property type="molecule type" value="Genomic_DNA"/>
</dbReference>
<keyword evidence="3" id="KW-1185">Reference proteome</keyword>
<dbReference type="OrthoDB" id="6992469at2"/>
<evidence type="ECO:0000313" key="3">
    <source>
        <dbReference type="Proteomes" id="UP000260665"/>
    </source>
</evidence>
<reference evidence="2 3" key="1">
    <citation type="submission" date="2018-05" db="EMBL/GenBank/DDBJ databases">
        <title>Rhodoferax soyangensis sp.nov., isolated from an oligotrophic freshwater lake.</title>
        <authorList>
            <person name="Park M."/>
        </authorList>
    </citation>
    <scope>NUCLEOTIDE SEQUENCE [LARGE SCALE GENOMIC DNA]</scope>
    <source>
        <strain evidence="2 3">IMCC26218</strain>
    </source>
</reference>
<proteinExistence type="predicted"/>
<accession>A0A3E1RJS7</accession>
<feature type="region of interest" description="Disordered" evidence="1">
    <location>
        <begin position="56"/>
        <end position="84"/>
    </location>
</feature>
<protein>
    <submittedName>
        <fullName evidence="2">DUF3079 domain-containing protein</fullName>
    </submittedName>
</protein>
<organism evidence="2 3">
    <name type="scientific">Rhodoferax lacus</name>
    <dbReference type="NCBI Taxonomy" id="2184758"/>
    <lineage>
        <taxon>Bacteria</taxon>
        <taxon>Pseudomonadati</taxon>
        <taxon>Pseudomonadota</taxon>
        <taxon>Betaproteobacteria</taxon>
        <taxon>Burkholderiales</taxon>
        <taxon>Comamonadaceae</taxon>
        <taxon>Rhodoferax</taxon>
    </lineage>
</organism>
<gene>
    <name evidence="2" type="ORF">DIC66_02795</name>
</gene>
<sequence>MTKKRFPIHPANPERLCWGCDKYCSADDMMCGNGSDRTQHPVELFGKDWMDWGSDFVAPDAPTPAGSPARSVSSAATLAPALNP</sequence>
<name>A0A3E1RJS7_9BURK</name>
<dbReference type="AlphaFoldDB" id="A0A3E1RJS7"/>
<evidence type="ECO:0000313" key="2">
    <source>
        <dbReference type="EMBL" id="RFO98820.1"/>
    </source>
</evidence>